<evidence type="ECO:0000256" key="4">
    <source>
        <dbReference type="ARBA" id="ARBA00022692"/>
    </source>
</evidence>
<dbReference type="GO" id="GO:0005886">
    <property type="term" value="C:plasma membrane"/>
    <property type="evidence" value="ECO:0007669"/>
    <property type="project" value="TreeGrafter"/>
</dbReference>
<evidence type="ECO:0000256" key="6">
    <source>
        <dbReference type="ARBA" id="ARBA00023136"/>
    </source>
</evidence>
<dbReference type="PANTHER" id="PTHR13018">
    <property type="entry name" value="PROBABLE MEMBRANE PROTEIN DUF221-RELATED"/>
    <property type="match status" value="1"/>
</dbReference>
<dbReference type="RefSeq" id="XP_046061100.1">
    <property type="nucleotide sequence ID" value="XM_046205124.1"/>
</dbReference>
<dbReference type="Proteomes" id="UP000769157">
    <property type="component" value="Unassembled WGS sequence"/>
</dbReference>
<evidence type="ECO:0000259" key="10">
    <source>
        <dbReference type="Pfam" id="PF14703"/>
    </source>
</evidence>
<dbReference type="InterPro" id="IPR003864">
    <property type="entry name" value="CSC1/OSCA1-like_7TM"/>
</dbReference>
<evidence type="ECO:0000259" key="8">
    <source>
        <dbReference type="Pfam" id="PF02714"/>
    </source>
</evidence>
<proteinExistence type="inferred from homology"/>
<dbReference type="PANTHER" id="PTHR13018:SF5">
    <property type="entry name" value="RE44586P"/>
    <property type="match status" value="1"/>
</dbReference>
<evidence type="ECO:0000256" key="1">
    <source>
        <dbReference type="ARBA" id="ARBA00004141"/>
    </source>
</evidence>
<dbReference type="GeneID" id="70236050"/>
<dbReference type="InterPro" id="IPR032880">
    <property type="entry name" value="CSC1/OSCA1-like_N"/>
</dbReference>
<dbReference type="Pfam" id="PF14703">
    <property type="entry name" value="PHM7_cyt"/>
    <property type="match status" value="1"/>
</dbReference>
<keyword evidence="4 7" id="KW-0812">Transmembrane</keyword>
<dbReference type="AlphaFoldDB" id="A0A9P8T4M7"/>
<feature type="domain" description="CSC1/OSCA1-like cytosolic" evidence="10">
    <location>
        <begin position="134"/>
        <end position="369"/>
    </location>
</feature>
<evidence type="ECO:0000256" key="2">
    <source>
        <dbReference type="ARBA" id="ARBA00007779"/>
    </source>
</evidence>
<protein>
    <recommendedName>
        <fullName evidence="13">Calcium permeable stress-gated cation channel 1</fullName>
    </recommendedName>
</protein>
<dbReference type="Pfam" id="PF02714">
    <property type="entry name" value="RSN1_7TM"/>
    <property type="match status" value="1"/>
</dbReference>
<reference evidence="11" key="1">
    <citation type="journal article" date="2021" name="Open Biol.">
        <title>Shared evolutionary footprints suggest mitochondrial oxidative damage underlies multiple complex I losses in fungi.</title>
        <authorList>
            <person name="Schikora-Tamarit M.A."/>
            <person name="Marcet-Houben M."/>
            <person name="Nosek J."/>
            <person name="Gabaldon T."/>
        </authorList>
    </citation>
    <scope>NUCLEOTIDE SEQUENCE</scope>
    <source>
        <strain evidence="11">CBS6075</strain>
    </source>
</reference>
<evidence type="ECO:0000313" key="11">
    <source>
        <dbReference type="EMBL" id="KAH3665896.1"/>
    </source>
</evidence>
<reference evidence="11" key="2">
    <citation type="submission" date="2021-01" db="EMBL/GenBank/DDBJ databases">
        <authorList>
            <person name="Schikora-Tamarit M.A."/>
        </authorList>
    </citation>
    <scope>NUCLEOTIDE SEQUENCE</scope>
    <source>
        <strain evidence="11">CBS6075</strain>
    </source>
</reference>
<keyword evidence="5 7" id="KW-1133">Transmembrane helix</keyword>
<comment type="similarity">
    <text evidence="2">Belongs to the CSC1 (TC 1.A.17) family.</text>
</comment>
<feature type="transmembrane region" description="Helical" evidence="7">
    <location>
        <begin position="599"/>
        <end position="618"/>
    </location>
</feature>
<sequence length="777" mass="88865">MPPPLPSKSLFGWLPIVWRITEAEVLEYAGLDAFVFLGFFKMSIKLLSICWLFSSIIISPIRYYFTGDYDQGDGNDKTASDSPSEATDYYTYLWVYVIFTYIFTFVTKHFLMQQTRKVIECRQKVLGSQKSVTDRTIRLSGIPPELRNERALRDTIESLGIGKVSKIVICREWKKLDTLFHQRDRIIRSLEIYWAQYIGTTKNPTFNIRPYAESSYPLTRDSHRYRDDDEEAADESISTENDISESDILDYEYTSNTAVEYDADSSTDSNPFGTFGSAVYKKRPQIKLGFKGLWGKSVDAIDYYTQQLKVIDEEILAARQRHYPATPTAFITMDSVATAQTVAQAVLDPRVSFLITRLAPAPKDIIWENVTLPRKDRVLKIYYITIITGIVGVAFIFPVGYLATLLNLKTISKFWPDLGDLLEKHEWAQRFVTELLPVYIFTFLNFVIPLLYVWLSSRQGFISHGEEELSVVSKNFFYVFVNLFLVFTMAGTASNYWGYLSDSKKLALQLATSLKGLSTFYVDTILLQGLALMPCKLLVLGHIMRFVLIKAKCKTPRDYRELYRPPLFNFGLHLPHPLLILIITLLYSVMSTKILSSGLAYFVVGYFVYKYLLIYTCIHPQHSTGQVMPIIFRRVVLGLLLFQLTVAGSLALNNAYILAMCLIPLPFLTILYSWNFERNYLPLSFYIALRAIDKEPTVEPNSQISSGNLSGHVLANGVSLSSLRSSTIDERREFNQTYEYPHLVQSLDGPWLAVNSEQVVMATADGTIRKRFTLEEY</sequence>
<dbReference type="Pfam" id="PF13967">
    <property type="entry name" value="RSN1_TM"/>
    <property type="match status" value="1"/>
</dbReference>
<feature type="transmembrane region" description="Helical" evidence="7">
    <location>
        <begin position="525"/>
        <end position="547"/>
    </location>
</feature>
<evidence type="ECO:0000256" key="3">
    <source>
        <dbReference type="ARBA" id="ARBA00022448"/>
    </source>
</evidence>
<name>A0A9P8T4M7_9ASCO</name>
<feature type="domain" description="CSC1/OSCA1-like N-terminal transmembrane" evidence="9">
    <location>
        <begin position="2"/>
        <end position="113"/>
    </location>
</feature>
<organism evidence="11 12">
    <name type="scientific">Ogataea philodendri</name>
    <dbReference type="NCBI Taxonomy" id="1378263"/>
    <lineage>
        <taxon>Eukaryota</taxon>
        <taxon>Fungi</taxon>
        <taxon>Dikarya</taxon>
        <taxon>Ascomycota</taxon>
        <taxon>Saccharomycotina</taxon>
        <taxon>Pichiomycetes</taxon>
        <taxon>Pichiales</taxon>
        <taxon>Pichiaceae</taxon>
        <taxon>Ogataea</taxon>
    </lineage>
</organism>
<comment type="subcellular location">
    <subcellularLocation>
        <location evidence="1">Membrane</location>
        <topology evidence="1">Multi-pass membrane protein</topology>
    </subcellularLocation>
</comment>
<feature type="transmembrane region" description="Helical" evidence="7">
    <location>
        <begin position="436"/>
        <end position="455"/>
    </location>
</feature>
<dbReference type="InterPro" id="IPR027815">
    <property type="entry name" value="CSC1/OSCA1-like_cyt"/>
</dbReference>
<keyword evidence="3" id="KW-0813">Transport</keyword>
<gene>
    <name evidence="11" type="ORF">OGAPHI_004085</name>
</gene>
<feature type="transmembrane region" description="Helical" evidence="7">
    <location>
        <begin position="89"/>
        <end position="107"/>
    </location>
</feature>
<comment type="caution">
    <text evidence="11">The sequence shown here is derived from an EMBL/GenBank/DDBJ whole genome shotgun (WGS) entry which is preliminary data.</text>
</comment>
<evidence type="ECO:0000259" key="9">
    <source>
        <dbReference type="Pfam" id="PF13967"/>
    </source>
</evidence>
<evidence type="ECO:0000256" key="5">
    <source>
        <dbReference type="ARBA" id="ARBA00022989"/>
    </source>
</evidence>
<dbReference type="OrthoDB" id="1689567at2759"/>
<feature type="transmembrane region" description="Helical" evidence="7">
    <location>
        <begin position="656"/>
        <end position="674"/>
    </location>
</feature>
<dbReference type="GO" id="GO:0005227">
    <property type="term" value="F:calcium-activated cation channel activity"/>
    <property type="evidence" value="ECO:0007669"/>
    <property type="project" value="InterPro"/>
</dbReference>
<evidence type="ECO:0008006" key="13">
    <source>
        <dbReference type="Google" id="ProtNLM"/>
    </source>
</evidence>
<dbReference type="EMBL" id="JAEUBE010000295">
    <property type="protein sequence ID" value="KAH3665896.1"/>
    <property type="molecule type" value="Genomic_DNA"/>
</dbReference>
<feature type="transmembrane region" description="Helical" evidence="7">
    <location>
        <begin position="630"/>
        <end position="650"/>
    </location>
</feature>
<accession>A0A9P8T4M7</accession>
<keyword evidence="12" id="KW-1185">Reference proteome</keyword>
<evidence type="ECO:0000256" key="7">
    <source>
        <dbReference type="SAM" id="Phobius"/>
    </source>
</evidence>
<feature type="transmembrane region" description="Helical" evidence="7">
    <location>
        <begin position="476"/>
        <end position="497"/>
    </location>
</feature>
<feature type="transmembrane region" description="Helical" evidence="7">
    <location>
        <begin position="46"/>
        <end position="65"/>
    </location>
</feature>
<dbReference type="InterPro" id="IPR045122">
    <property type="entry name" value="Csc1-like"/>
</dbReference>
<feature type="transmembrane region" description="Helical" evidence="7">
    <location>
        <begin position="381"/>
        <end position="403"/>
    </location>
</feature>
<feature type="domain" description="CSC1/OSCA1-like 7TM region" evidence="8">
    <location>
        <begin position="382"/>
        <end position="649"/>
    </location>
</feature>
<feature type="transmembrane region" description="Helical" evidence="7">
    <location>
        <begin position="567"/>
        <end position="587"/>
    </location>
</feature>
<keyword evidence="6 7" id="KW-0472">Membrane</keyword>
<evidence type="ECO:0000313" key="12">
    <source>
        <dbReference type="Proteomes" id="UP000769157"/>
    </source>
</evidence>